<dbReference type="InterPro" id="IPR011701">
    <property type="entry name" value="MFS"/>
</dbReference>
<comment type="caution">
    <text evidence="9">The sequence shown here is derived from an EMBL/GenBank/DDBJ whole genome shotgun (WGS) entry which is preliminary data.</text>
</comment>
<dbReference type="EMBL" id="WBMP01000006">
    <property type="protein sequence ID" value="KAE8546042.1"/>
    <property type="molecule type" value="Genomic_DNA"/>
</dbReference>
<name>A0A833JQ95_MARNT</name>
<comment type="subcellular location">
    <subcellularLocation>
        <location evidence="1">Cell membrane</location>
        <topology evidence="1">Multi-pass membrane protein</topology>
    </subcellularLocation>
</comment>
<evidence type="ECO:0000256" key="3">
    <source>
        <dbReference type="ARBA" id="ARBA00022475"/>
    </source>
</evidence>
<feature type="transmembrane region" description="Helical" evidence="7">
    <location>
        <begin position="239"/>
        <end position="262"/>
    </location>
</feature>
<gene>
    <name evidence="9" type="ORF">F6453_1789</name>
</gene>
<evidence type="ECO:0000256" key="2">
    <source>
        <dbReference type="ARBA" id="ARBA00022448"/>
    </source>
</evidence>
<sequence length="457" mass="48783">MLLESDFYHNLSASYAVTGEAMLEILKHRTYRHLFLAQVVALLGTGLATVALSLLAFDLAGDEAGQVLGTAMAIKMVAYVLLAPLASALAENIPRRALLVSLDVIRAATALALPFVTEVWEVYVLIAVLQSASAAFTPTFQSTIPETLPNEDDYTKALSLSRLAYDLENLISPALAALILLATSWQALFSGTVIGFIASALLVVSVALPSGAKSEKRRGVYDRARAGFRIFMATPRLRGVMSLNLVVSLAGAMVIVNTVVLVQGQFGLTDQHTAMAFAAFGGGSMLAALALPALLKRWQDRQVMLTGGGILVAGLVLALPVGSLEWLLPVWAWLGVGFSTVQTPIGRVLTRSSHAEDRPALFAAQFSLSHAGWLIAYPLAGWLGSSAGMTITLLILLGFALGGLILAVKLWPSVDPSERSHHHDDLPSDHPHIASDFNSSVHSHNYVIDSLHPKWPD</sequence>
<dbReference type="PROSITE" id="PS50850">
    <property type="entry name" value="MFS"/>
    <property type="match status" value="1"/>
</dbReference>
<feature type="transmembrane region" description="Helical" evidence="7">
    <location>
        <begin position="34"/>
        <end position="57"/>
    </location>
</feature>
<protein>
    <submittedName>
        <fullName evidence="9">Putative NreB protein</fullName>
    </submittedName>
</protein>
<feature type="transmembrane region" description="Helical" evidence="7">
    <location>
        <begin position="69"/>
        <end position="90"/>
    </location>
</feature>
<evidence type="ECO:0000313" key="9">
    <source>
        <dbReference type="EMBL" id="KAE8546042.1"/>
    </source>
</evidence>
<evidence type="ECO:0000256" key="4">
    <source>
        <dbReference type="ARBA" id="ARBA00022692"/>
    </source>
</evidence>
<feature type="transmembrane region" description="Helical" evidence="7">
    <location>
        <begin position="302"/>
        <end position="324"/>
    </location>
</feature>
<dbReference type="AlphaFoldDB" id="A0A833JQ95"/>
<dbReference type="Proteomes" id="UP000469950">
    <property type="component" value="Unassembled WGS sequence"/>
</dbReference>
<dbReference type="InterPro" id="IPR036259">
    <property type="entry name" value="MFS_trans_sf"/>
</dbReference>
<evidence type="ECO:0000256" key="5">
    <source>
        <dbReference type="ARBA" id="ARBA00022989"/>
    </source>
</evidence>
<dbReference type="InterPro" id="IPR020846">
    <property type="entry name" value="MFS_dom"/>
</dbReference>
<keyword evidence="3" id="KW-1003">Cell membrane</keyword>
<feature type="transmembrane region" description="Helical" evidence="7">
    <location>
        <begin position="386"/>
        <end position="411"/>
    </location>
</feature>
<keyword evidence="6 7" id="KW-0472">Membrane</keyword>
<proteinExistence type="predicted"/>
<organism evidence="9 10">
    <name type="scientific">Marinobacter nauticus</name>
    <name type="common">Marinobacter hydrocarbonoclasticus</name>
    <name type="synonym">Marinobacter aquaeolei</name>
    <dbReference type="NCBI Taxonomy" id="2743"/>
    <lineage>
        <taxon>Bacteria</taxon>
        <taxon>Pseudomonadati</taxon>
        <taxon>Pseudomonadota</taxon>
        <taxon>Gammaproteobacteria</taxon>
        <taxon>Pseudomonadales</taxon>
        <taxon>Marinobacteraceae</taxon>
        <taxon>Marinobacter</taxon>
    </lineage>
</organism>
<dbReference type="PANTHER" id="PTHR43266:SF2">
    <property type="entry name" value="MAJOR FACILITATOR SUPERFAMILY (MFS) PROFILE DOMAIN-CONTAINING PROTEIN"/>
    <property type="match status" value="1"/>
</dbReference>
<dbReference type="GO" id="GO:0005886">
    <property type="term" value="C:plasma membrane"/>
    <property type="evidence" value="ECO:0007669"/>
    <property type="project" value="UniProtKB-SubCell"/>
</dbReference>
<evidence type="ECO:0000256" key="1">
    <source>
        <dbReference type="ARBA" id="ARBA00004651"/>
    </source>
</evidence>
<dbReference type="Pfam" id="PF07690">
    <property type="entry name" value="MFS_1"/>
    <property type="match status" value="1"/>
</dbReference>
<keyword evidence="4 7" id="KW-0812">Transmembrane</keyword>
<evidence type="ECO:0000259" key="8">
    <source>
        <dbReference type="PROSITE" id="PS50850"/>
    </source>
</evidence>
<keyword evidence="2" id="KW-0813">Transport</keyword>
<evidence type="ECO:0000256" key="6">
    <source>
        <dbReference type="ARBA" id="ARBA00023136"/>
    </source>
</evidence>
<evidence type="ECO:0000313" key="10">
    <source>
        <dbReference type="Proteomes" id="UP000469950"/>
    </source>
</evidence>
<dbReference type="CDD" id="cd06173">
    <property type="entry name" value="MFS_MefA_like"/>
    <property type="match status" value="1"/>
</dbReference>
<keyword evidence="5 7" id="KW-1133">Transmembrane helix</keyword>
<feature type="transmembrane region" description="Helical" evidence="7">
    <location>
        <begin position="188"/>
        <end position="208"/>
    </location>
</feature>
<evidence type="ECO:0000256" key="7">
    <source>
        <dbReference type="SAM" id="Phobius"/>
    </source>
</evidence>
<feature type="transmembrane region" description="Helical" evidence="7">
    <location>
        <begin position="274"/>
        <end position="295"/>
    </location>
</feature>
<dbReference type="GO" id="GO:0022857">
    <property type="term" value="F:transmembrane transporter activity"/>
    <property type="evidence" value="ECO:0007669"/>
    <property type="project" value="InterPro"/>
</dbReference>
<feature type="domain" description="Major facilitator superfamily (MFS) profile" evidence="8">
    <location>
        <begin position="30"/>
        <end position="415"/>
    </location>
</feature>
<dbReference type="Gene3D" id="1.20.1250.20">
    <property type="entry name" value="MFS general substrate transporter like domains"/>
    <property type="match status" value="1"/>
</dbReference>
<dbReference type="PANTHER" id="PTHR43266">
    <property type="entry name" value="MACROLIDE-EFFLUX PROTEIN"/>
    <property type="match status" value="1"/>
</dbReference>
<accession>A0A833JQ95</accession>
<dbReference type="SUPFAM" id="SSF103473">
    <property type="entry name" value="MFS general substrate transporter"/>
    <property type="match status" value="1"/>
</dbReference>
<reference evidence="9 10" key="1">
    <citation type="submission" date="2019-10" db="EMBL/GenBank/DDBJ databases">
        <title>Draft genome sequence of Marinobacter hydrocarbonoclasticus NCT7M from the microbiome of the marine copepod.</title>
        <authorList>
            <person name="Nuttall R."/>
            <person name="Sharma G."/>
            <person name="Moisander P."/>
        </authorList>
    </citation>
    <scope>NUCLEOTIDE SEQUENCE [LARGE SCALE GENOMIC DNA]</scope>
    <source>
        <strain evidence="9 10">NCT7M</strain>
    </source>
</reference>